<sequence>MSGLTRWFRKSFRLPNARPHGTSDGEPRKEQRKKPAPRGGDEDLMRPTTKASSSRSLQKEERATSRCQQCERNELEQRESLAEMDMFYKQKINETRYILKQKEGELKLLKHRMAEVETVYKDKLYEARAALKLKEEEVKLFKYRRNIKKQSQRSSCKQCEQNEHDYRESLAEMETMYKAKLNEAKCSTAEIESFYKQQLSVVRSALRQKEENLKSFKDRMAADLTSSIETGDTENMSNPVSQTRLKKMYDKLKLQQWPKVKDCLKANNGSSQTARAVIQKWFQEAAKQMEKRKEQINEVFGLTQDNKEPTHQKVKEYRQLTVQNLQLALYHSGREHNQISLPQYDGQYPQDVVDIFRSLVSECYQLGCLMALNHPPLIPDWQNHVPGMDSWDIFPQDITTVGLI</sequence>
<gene>
    <name evidence="3" type="ORF">Q5P01_014236</name>
</gene>
<feature type="coiled-coil region" evidence="1">
    <location>
        <begin position="99"/>
        <end position="153"/>
    </location>
</feature>
<keyword evidence="4" id="KW-1185">Reference proteome</keyword>
<evidence type="ECO:0000256" key="2">
    <source>
        <dbReference type="SAM" id="MobiDB-lite"/>
    </source>
</evidence>
<proteinExistence type="predicted"/>
<dbReference type="EMBL" id="JAUPFM010000010">
    <property type="protein sequence ID" value="KAK2840496.1"/>
    <property type="molecule type" value="Genomic_DNA"/>
</dbReference>
<reference evidence="3" key="1">
    <citation type="submission" date="2023-07" db="EMBL/GenBank/DDBJ databases">
        <title>Chromosome-level Genome Assembly of Striped Snakehead (Channa striata).</title>
        <authorList>
            <person name="Liu H."/>
        </authorList>
    </citation>
    <scope>NUCLEOTIDE SEQUENCE</scope>
    <source>
        <strain evidence="3">Gz</strain>
        <tissue evidence="3">Muscle</tissue>
    </source>
</reference>
<dbReference type="Proteomes" id="UP001187415">
    <property type="component" value="Unassembled WGS sequence"/>
</dbReference>
<evidence type="ECO:0000256" key="1">
    <source>
        <dbReference type="SAM" id="Coils"/>
    </source>
</evidence>
<keyword evidence="1" id="KW-0175">Coiled coil</keyword>
<accession>A0AA88SRG7</accession>
<protein>
    <submittedName>
        <fullName evidence="3">Uncharacterized protein</fullName>
    </submittedName>
</protein>
<evidence type="ECO:0000313" key="3">
    <source>
        <dbReference type="EMBL" id="KAK2840496.1"/>
    </source>
</evidence>
<feature type="region of interest" description="Disordered" evidence="2">
    <location>
        <begin position="1"/>
        <end position="65"/>
    </location>
</feature>
<dbReference type="AlphaFoldDB" id="A0AA88SRG7"/>
<evidence type="ECO:0000313" key="4">
    <source>
        <dbReference type="Proteomes" id="UP001187415"/>
    </source>
</evidence>
<organism evidence="3 4">
    <name type="scientific">Channa striata</name>
    <name type="common">Snakehead murrel</name>
    <name type="synonym">Ophicephalus striatus</name>
    <dbReference type="NCBI Taxonomy" id="64152"/>
    <lineage>
        <taxon>Eukaryota</taxon>
        <taxon>Metazoa</taxon>
        <taxon>Chordata</taxon>
        <taxon>Craniata</taxon>
        <taxon>Vertebrata</taxon>
        <taxon>Euteleostomi</taxon>
        <taxon>Actinopterygii</taxon>
        <taxon>Neopterygii</taxon>
        <taxon>Teleostei</taxon>
        <taxon>Neoteleostei</taxon>
        <taxon>Acanthomorphata</taxon>
        <taxon>Anabantaria</taxon>
        <taxon>Anabantiformes</taxon>
        <taxon>Channoidei</taxon>
        <taxon>Channidae</taxon>
        <taxon>Channa</taxon>
    </lineage>
</organism>
<comment type="caution">
    <text evidence="3">The sequence shown here is derived from an EMBL/GenBank/DDBJ whole genome shotgun (WGS) entry which is preliminary data.</text>
</comment>
<name>A0AA88SRG7_CHASR</name>